<dbReference type="Gene3D" id="3.20.20.120">
    <property type="entry name" value="Enolase-like C-terminal domain"/>
    <property type="match status" value="1"/>
</dbReference>
<evidence type="ECO:0000256" key="3">
    <source>
        <dbReference type="ARBA" id="ARBA00022842"/>
    </source>
</evidence>
<dbReference type="GO" id="GO:0000287">
    <property type="term" value="F:magnesium ion binding"/>
    <property type="evidence" value="ECO:0007669"/>
    <property type="project" value="TreeGrafter"/>
</dbReference>
<evidence type="ECO:0000313" key="5">
    <source>
        <dbReference type="EMBL" id="WIX82198.1"/>
    </source>
</evidence>
<dbReference type="InterPro" id="IPR046945">
    <property type="entry name" value="RHMD-like"/>
</dbReference>
<dbReference type="PANTHER" id="PTHR13794:SF58">
    <property type="entry name" value="MITOCHONDRIAL ENOLASE SUPERFAMILY MEMBER 1"/>
    <property type="match status" value="1"/>
</dbReference>
<keyword evidence="6" id="KW-1185">Reference proteome</keyword>
<gene>
    <name evidence="5" type="ORF">QRX50_16275</name>
</gene>
<dbReference type="Proteomes" id="UP001236014">
    <property type="component" value="Chromosome"/>
</dbReference>
<feature type="domain" description="Enolase C-terminal" evidence="4">
    <location>
        <begin position="1"/>
        <end position="129"/>
    </location>
</feature>
<dbReference type="KEGG" id="acab:QRX50_16275"/>
<dbReference type="PROSITE" id="PS00909">
    <property type="entry name" value="MR_MLE_2"/>
    <property type="match status" value="1"/>
</dbReference>
<dbReference type="AlphaFoldDB" id="A0A9Y2IPM4"/>
<dbReference type="RefSeq" id="WP_285972774.1">
    <property type="nucleotide sequence ID" value="NZ_CP127294.1"/>
</dbReference>
<dbReference type="GO" id="GO:0009063">
    <property type="term" value="P:amino acid catabolic process"/>
    <property type="evidence" value="ECO:0007669"/>
    <property type="project" value="InterPro"/>
</dbReference>
<dbReference type="GO" id="GO:0016836">
    <property type="term" value="F:hydro-lyase activity"/>
    <property type="evidence" value="ECO:0007669"/>
    <property type="project" value="TreeGrafter"/>
</dbReference>
<evidence type="ECO:0000259" key="4">
    <source>
        <dbReference type="Pfam" id="PF13378"/>
    </source>
</evidence>
<dbReference type="InterPro" id="IPR036849">
    <property type="entry name" value="Enolase-like_C_sf"/>
</dbReference>
<name>A0A9Y2IPM4_9PSEU</name>
<dbReference type="Pfam" id="PF13378">
    <property type="entry name" value="MR_MLE_C"/>
    <property type="match status" value="1"/>
</dbReference>
<dbReference type="PANTHER" id="PTHR13794">
    <property type="entry name" value="ENOLASE SUPERFAMILY, MANDELATE RACEMASE"/>
    <property type="match status" value="1"/>
</dbReference>
<dbReference type="EMBL" id="CP127294">
    <property type="protein sequence ID" value="WIX82198.1"/>
    <property type="molecule type" value="Genomic_DNA"/>
</dbReference>
<dbReference type="SUPFAM" id="SSF51604">
    <property type="entry name" value="Enolase C-terminal domain-like"/>
    <property type="match status" value="1"/>
</dbReference>
<dbReference type="InterPro" id="IPR018110">
    <property type="entry name" value="Mandel_Rmase/mucon_lact_enz_CS"/>
</dbReference>
<dbReference type="GO" id="GO:0016052">
    <property type="term" value="P:carbohydrate catabolic process"/>
    <property type="evidence" value="ECO:0007669"/>
    <property type="project" value="TreeGrafter"/>
</dbReference>
<proteinExistence type="predicted"/>
<reference evidence="5 6" key="1">
    <citation type="submission" date="2023-06" db="EMBL/GenBank/DDBJ databases">
        <authorList>
            <person name="Oyuntsetseg B."/>
            <person name="Kim S.B."/>
        </authorList>
    </citation>
    <scope>NUCLEOTIDE SEQUENCE [LARGE SCALE GENOMIC DNA]</scope>
    <source>
        <strain evidence="5 6">2-15</strain>
    </source>
</reference>
<keyword evidence="3" id="KW-0460">Magnesium</keyword>
<evidence type="ECO:0000256" key="2">
    <source>
        <dbReference type="ARBA" id="ARBA00022723"/>
    </source>
</evidence>
<protein>
    <submittedName>
        <fullName evidence="5">Enolase C-terminal domain-like protein</fullName>
    </submittedName>
</protein>
<accession>A0A9Y2IPM4</accession>
<keyword evidence="2" id="KW-0479">Metal-binding</keyword>
<dbReference type="InterPro" id="IPR029065">
    <property type="entry name" value="Enolase_C-like"/>
</dbReference>
<evidence type="ECO:0000313" key="6">
    <source>
        <dbReference type="Proteomes" id="UP001236014"/>
    </source>
</evidence>
<organism evidence="5 6">
    <name type="scientific">Amycolatopsis carbonis</name>
    <dbReference type="NCBI Taxonomy" id="715471"/>
    <lineage>
        <taxon>Bacteria</taxon>
        <taxon>Bacillati</taxon>
        <taxon>Actinomycetota</taxon>
        <taxon>Actinomycetes</taxon>
        <taxon>Pseudonocardiales</taxon>
        <taxon>Pseudonocardiaceae</taxon>
        <taxon>Amycolatopsis</taxon>
    </lineage>
</organism>
<evidence type="ECO:0000256" key="1">
    <source>
        <dbReference type="ARBA" id="ARBA00001946"/>
    </source>
</evidence>
<comment type="cofactor">
    <cofactor evidence="1">
        <name>Mg(2+)</name>
        <dbReference type="ChEBI" id="CHEBI:18420"/>
    </cofactor>
</comment>
<sequence length="135" mass="14396">MGDDVRIMIDANERLDLPTALWTGARLADLGVYWLEEPLSSDDVTGHAPLAAAVVMPVAVGEHPHGRFEFAAYLHACAASVLQPGGPLTGGVTEWLRISAIAEAFGATLSPHFLPELHVHPAAVVPNARTWNTSR</sequence>